<dbReference type="AlphaFoldDB" id="A0A1J3E7S1"/>
<reference evidence="2" key="1">
    <citation type="submission" date="2016-07" db="EMBL/GenBank/DDBJ databases">
        <title>De novo transcriptome assembly of four accessions of the metal hyperaccumulator plant Noccaea caerulescens.</title>
        <authorList>
            <person name="Blande D."/>
            <person name="Halimaa P."/>
            <person name="Tervahauta A.I."/>
            <person name="Aarts M.G."/>
            <person name="Karenlampi S.O."/>
        </authorList>
    </citation>
    <scope>NUCLEOTIDE SEQUENCE</scope>
</reference>
<dbReference type="EMBL" id="GEVI01006139">
    <property type="protein sequence ID" value="JAU26181.1"/>
    <property type="molecule type" value="Transcribed_RNA"/>
</dbReference>
<organism evidence="2">
    <name type="scientific">Noccaea caerulescens</name>
    <name type="common">Alpine penny-cress</name>
    <name type="synonym">Thlaspi caerulescens</name>
    <dbReference type="NCBI Taxonomy" id="107243"/>
    <lineage>
        <taxon>Eukaryota</taxon>
        <taxon>Viridiplantae</taxon>
        <taxon>Streptophyta</taxon>
        <taxon>Embryophyta</taxon>
        <taxon>Tracheophyta</taxon>
        <taxon>Spermatophyta</taxon>
        <taxon>Magnoliopsida</taxon>
        <taxon>eudicotyledons</taxon>
        <taxon>Gunneridae</taxon>
        <taxon>Pentapetalae</taxon>
        <taxon>rosids</taxon>
        <taxon>malvids</taxon>
        <taxon>Brassicales</taxon>
        <taxon>Brassicaceae</taxon>
        <taxon>Coluteocarpeae</taxon>
        <taxon>Noccaea</taxon>
    </lineage>
</organism>
<gene>
    <name evidence="2" type="ORF">GA_TR17953_c6_g1_i1_g.57603</name>
</gene>
<evidence type="ECO:0000313" key="2">
    <source>
        <dbReference type="EMBL" id="JAU26181.1"/>
    </source>
</evidence>
<evidence type="ECO:0000256" key="1">
    <source>
        <dbReference type="SAM" id="MobiDB-lite"/>
    </source>
</evidence>
<sequence>MILHRRKQAKSEKRLMPNKKKPQNHVLFDYSLSATRLNNYNILFRLEFWLKRVGGVGGDQGFIPPNPSWGY</sequence>
<proteinExistence type="predicted"/>
<name>A0A1J3E7S1_NOCCA</name>
<protein>
    <submittedName>
        <fullName evidence="2">Uncharacterized protein</fullName>
    </submittedName>
</protein>
<feature type="region of interest" description="Disordered" evidence="1">
    <location>
        <begin position="1"/>
        <end position="20"/>
    </location>
</feature>
<accession>A0A1J3E7S1</accession>